<gene>
    <name evidence="2" type="ORF">AVENP_2022</name>
</gene>
<dbReference type="KEGG" id="avp:AVENP_2022"/>
<evidence type="ECO:0000313" key="3">
    <source>
        <dbReference type="Proteomes" id="UP000503482"/>
    </source>
</evidence>
<dbReference type="RefSeq" id="WP_128357878.1">
    <property type="nucleotide sequence ID" value="NZ_CP053840.1"/>
</dbReference>
<keyword evidence="1" id="KW-1133">Transmembrane helix</keyword>
<feature type="transmembrane region" description="Helical" evidence="1">
    <location>
        <begin position="12"/>
        <end position="30"/>
    </location>
</feature>
<evidence type="ECO:0008006" key="4">
    <source>
        <dbReference type="Google" id="ProtNLM"/>
    </source>
</evidence>
<keyword evidence="3" id="KW-1185">Reference proteome</keyword>
<proteinExistence type="predicted"/>
<reference evidence="2 3" key="1">
    <citation type="submission" date="2020-05" db="EMBL/GenBank/DDBJ databases">
        <title>Complete genome sequencing of Campylobacter and Arcobacter type strains.</title>
        <authorList>
            <person name="Miller W.G."/>
            <person name="Yee E."/>
        </authorList>
    </citation>
    <scope>NUCLEOTIDE SEQUENCE [LARGE SCALE GENOMIC DNA]</scope>
    <source>
        <strain evidence="2 3">LMG 26156</strain>
    </source>
</reference>
<organism evidence="2 3">
    <name type="scientific">Arcobacter venerupis</name>
    <dbReference type="NCBI Taxonomy" id="1054033"/>
    <lineage>
        <taxon>Bacteria</taxon>
        <taxon>Pseudomonadati</taxon>
        <taxon>Campylobacterota</taxon>
        <taxon>Epsilonproteobacteria</taxon>
        <taxon>Campylobacterales</taxon>
        <taxon>Arcobacteraceae</taxon>
        <taxon>Arcobacter</taxon>
    </lineage>
</organism>
<keyword evidence="1" id="KW-0472">Membrane</keyword>
<dbReference type="AlphaFoldDB" id="A0AAE7B8T8"/>
<dbReference type="EMBL" id="CP053840">
    <property type="protein sequence ID" value="QKF67563.1"/>
    <property type="molecule type" value="Genomic_DNA"/>
</dbReference>
<accession>A0AAE7B8T8</accession>
<name>A0AAE7B8T8_9BACT</name>
<dbReference type="Proteomes" id="UP000503482">
    <property type="component" value="Chromosome"/>
</dbReference>
<keyword evidence="1" id="KW-0812">Transmembrane</keyword>
<protein>
    <recommendedName>
        <fullName evidence="4">TonB C-terminal domain-containing protein</fullName>
    </recommendedName>
</protein>
<evidence type="ECO:0000313" key="2">
    <source>
        <dbReference type="EMBL" id="QKF67563.1"/>
    </source>
</evidence>
<evidence type="ECO:0000256" key="1">
    <source>
        <dbReference type="SAM" id="Phobius"/>
    </source>
</evidence>
<sequence>MRAKTKSFFEDTFLLLIIAVLIYLAYSFFFSSDEKTEIVEDNKTTIEKKVEALIHEKLFNNDVNKDEIKKDETISEQIDTTEKNLPLETLTQREQIEEVINTKDTPAIEETIEPIKETREPLLTVKEEKAVVSEEKQVVVSDEKAKMVLFNQSIEQKIYSIIEKNIDRSLIKNDDYANIRVTILKDGNYEQLTFIDGNKNYFNLIKSSIIQAFPVEMDSSLKNNFPRYFRMKIQIQ</sequence>